<dbReference type="GO" id="GO:0000981">
    <property type="term" value="F:DNA-binding transcription factor activity, RNA polymerase II-specific"/>
    <property type="evidence" value="ECO:0007669"/>
    <property type="project" value="TreeGrafter"/>
</dbReference>
<proteinExistence type="predicted"/>
<dbReference type="AlphaFoldDB" id="A0A7M5XMS6"/>
<dbReference type="GO" id="GO:0005634">
    <property type="term" value="C:nucleus"/>
    <property type="evidence" value="ECO:0007669"/>
    <property type="project" value="TreeGrafter"/>
</dbReference>
<dbReference type="PANTHER" id="PTHR10390">
    <property type="entry name" value="HOMEOBOX PROTEIN SIX"/>
    <property type="match status" value="1"/>
</dbReference>
<keyword evidence="3" id="KW-0539">Nucleus</keyword>
<name>A0A7M5XMS6_9CNID</name>
<accession>A0A7M5XMS6</accession>
<evidence type="ECO:0000313" key="7">
    <source>
        <dbReference type="Proteomes" id="UP000594262"/>
    </source>
</evidence>
<dbReference type="Proteomes" id="UP000594262">
    <property type="component" value="Unplaced"/>
</dbReference>
<feature type="region of interest" description="Disordered" evidence="4">
    <location>
        <begin position="1"/>
        <end position="45"/>
    </location>
</feature>
<dbReference type="GO" id="GO:0000978">
    <property type="term" value="F:RNA polymerase II cis-regulatory region sequence-specific DNA binding"/>
    <property type="evidence" value="ECO:0007669"/>
    <property type="project" value="TreeGrafter"/>
</dbReference>
<protein>
    <recommendedName>
        <fullName evidence="5">Homeobox protein SIX1 N-terminal SD domain-containing protein</fullName>
    </recommendedName>
</protein>
<keyword evidence="2" id="KW-0371">Homeobox</keyword>
<evidence type="ECO:0000313" key="6">
    <source>
        <dbReference type="EnsemblMetazoa" id="CLYHEMP026171.1"/>
    </source>
</evidence>
<evidence type="ECO:0000256" key="4">
    <source>
        <dbReference type="SAM" id="MobiDB-lite"/>
    </source>
</evidence>
<sequence>VEMESPTRSITPSCTPPPSLATLKRPDSCYSSGGETPPSTDRHCSPTFFTTDDQHVTLVCENLINAGKFDRLERFIWAVPATEKSRNAEIILIAKSYLAFRSGQFELLYELLQRRPFAKKYHRQLQYLWRTARYIEAERARGRALGSVGKYRIRRKFPLPYTIWDGECMSYCFREEAREILNAMYKRTPYPTAQEK</sequence>
<dbReference type="PANTHER" id="PTHR10390:SF61">
    <property type="entry name" value="HOMEOBOX PROTEIN SIX2"/>
    <property type="match status" value="1"/>
</dbReference>
<keyword evidence="1" id="KW-0238">DNA-binding</keyword>
<organism evidence="6 7">
    <name type="scientific">Clytia hemisphaerica</name>
    <dbReference type="NCBI Taxonomy" id="252671"/>
    <lineage>
        <taxon>Eukaryota</taxon>
        <taxon>Metazoa</taxon>
        <taxon>Cnidaria</taxon>
        <taxon>Hydrozoa</taxon>
        <taxon>Hydroidolina</taxon>
        <taxon>Leptothecata</taxon>
        <taxon>Obeliida</taxon>
        <taxon>Clytiidae</taxon>
        <taxon>Clytia</taxon>
    </lineage>
</organism>
<evidence type="ECO:0000256" key="2">
    <source>
        <dbReference type="ARBA" id="ARBA00023155"/>
    </source>
</evidence>
<reference evidence="6" key="1">
    <citation type="submission" date="2021-01" db="UniProtKB">
        <authorList>
            <consortium name="EnsemblMetazoa"/>
        </authorList>
    </citation>
    <scope>IDENTIFICATION</scope>
</reference>
<feature type="domain" description="Homeobox protein SIX1 N-terminal SD" evidence="5">
    <location>
        <begin position="53"/>
        <end position="160"/>
    </location>
</feature>
<dbReference type="Pfam" id="PF16878">
    <property type="entry name" value="SIX1_SD"/>
    <property type="match status" value="1"/>
</dbReference>
<feature type="compositionally biased region" description="Polar residues" evidence="4">
    <location>
        <begin position="1"/>
        <end position="13"/>
    </location>
</feature>
<dbReference type="OrthoDB" id="3501850at2759"/>
<dbReference type="GO" id="GO:0005667">
    <property type="term" value="C:transcription regulator complex"/>
    <property type="evidence" value="ECO:0007669"/>
    <property type="project" value="TreeGrafter"/>
</dbReference>
<evidence type="ECO:0000256" key="3">
    <source>
        <dbReference type="ARBA" id="ARBA00023242"/>
    </source>
</evidence>
<dbReference type="EnsemblMetazoa" id="CLYHEMT026171.1">
    <property type="protein sequence ID" value="CLYHEMP026171.1"/>
    <property type="gene ID" value="CLYHEMG026171"/>
</dbReference>
<evidence type="ECO:0000256" key="1">
    <source>
        <dbReference type="ARBA" id="ARBA00023125"/>
    </source>
</evidence>
<dbReference type="InterPro" id="IPR031701">
    <property type="entry name" value="SIX1_SD"/>
</dbReference>
<keyword evidence="7" id="KW-1185">Reference proteome</keyword>
<evidence type="ECO:0000259" key="5">
    <source>
        <dbReference type="Pfam" id="PF16878"/>
    </source>
</evidence>
<feature type="compositionally biased region" description="Polar residues" evidence="4">
    <location>
        <begin position="29"/>
        <end position="39"/>
    </location>
</feature>